<dbReference type="Pfam" id="PF17823">
    <property type="entry name" value="DUF5585"/>
    <property type="match status" value="1"/>
</dbReference>
<keyword evidence="2" id="KW-1133">Transmembrane helix</keyword>
<organism evidence="3 4">
    <name type="scientific">Echeneis naucrates</name>
    <name type="common">Live sharksucker</name>
    <dbReference type="NCBI Taxonomy" id="173247"/>
    <lineage>
        <taxon>Eukaryota</taxon>
        <taxon>Metazoa</taxon>
        <taxon>Chordata</taxon>
        <taxon>Craniata</taxon>
        <taxon>Vertebrata</taxon>
        <taxon>Euteleostomi</taxon>
        <taxon>Actinopterygii</taxon>
        <taxon>Neopterygii</taxon>
        <taxon>Teleostei</taxon>
        <taxon>Neoteleostei</taxon>
        <taxon>Acanthomorphata</taxon>
        <taxon>Carangaria</taxon>
        <taxon>Carangiformes</taxon>
        <taxon>Echeneidae</taxon>
        <taxon>Echeneis</taxon>
    </lineage>
</organism>
<sequence length="112" mass="11830">MLGNSSVDADPKHTSHILKGSSSTAGSYESTAAPSDGRTLTDAPVAVVEAAGGVLTSQLVDTASLLAVLLFGLLFFLVTVAMFITQAYESYRRKDYTQVDYLINGMYTDSGV</sequence>
<evidence type="ECO:0000256" key="1">
    <source>
        <dbReference type="SAM" id="MobiDB-lite"/>
    </source>
</evidence>
<feature type="compositionally biased region" description="Polar residues" evidence="1">
    <location>
        <begin position="20"/>
        <end position="33"/>
    </location>
</feature>
<feature type="region of interest" description="Disordered" evidence="1">
    <location>
        <begin position="1"/>
        <end position="39"/>
    </location>
</feature>
<dbReference type="InterPro" id="IPR041056">
    <property type="entry name" value="DUF5585"/>
</dbReference>
<evidence type="ECO:0000256" key="2">
    <source>
        <dbReference type="SAM" id="Phobius"/>
    </source>
</evidence>
<dbReference type="Proteomes" id="UP000472264">
    <property type="component" value="Chromosome 16"/>
</dbReference>
<keyword evidence="2" id="KW-0472">Membrane</keyword>
<name>A0A665VM90_ECHNA</name>
<evidence type="ECO:0000313" key="3">
    <source>
        <dbReference type="Ensembl" id="ENSENLP00000032362.1"/>
    </source>
</evidence>
<reference evidence="3" key="2">
    <citation type="submission" date="2025-08" db="UniProtKB">
        <authorList>
            <consortium name="Ensembl"/>
        </authorList>
    </citation>
    <scope>IDENTIFICATION</scope>
</reference>
<dbReference type="InParanoid" id="A0A665VM90"/>
<accession>A0A665VM90</accession>
<reference evidence="3" key="1">
    <citation type="submission" date="2021-04" db="EMBL/GenBank/DDBJ databases">
        <authorList>
            <consortium name="Wellcome Sanger Institute Data Sharing"/>
        </authorList>
    </citation>
    <scope>NUCLEOTIDE SEQUENCE [LARGE SCALE GENOMIC DNA]</scope>
</reference>
<feature type="transmembrane region" description="Helical" evidence="2">
    <location>
        <begin position="63"/>
        <end position="84"/>
    </location>
</feature>
<dbReference type="AlphaFoldDB" id="A0A665VM90"/>
<keyword evidence="2" id="KW-0812">Transmembrane</keyword>
<protein>
    <submittedName>
        <fullName evidence="3">Uncharacterized protein</fullName>
    </submittedName>
</protein>
<dbReference type="Ensembl" id="ENSENLT00000033282.1">
    <property type="protein sequence ID" value="ENSENLP00000032362.1"/>
    <property type="gene ID" value="ENSENLG00000014308.1"/>
</dbReference>
<reference evidence="3" key="3">
    <citation type="submission" date="2025-09" db="UniProtKB">
        <authorList>
            <consortium name="Ensembl"/>
        </authorList>
    </citation>
    <scope>IDENTIFICATION</scope>
</reference>
<evidence type="ECO:0000313" key="4">
    <source>
        <dbReference type="Proteomes" id="UP000472264"/>
    </source>
</evidence>
<keyword evidence="4" id="KW-1185">Reference proteome</keyword>
<proteinExistence type="predicted"/>